<dbReference type="GO" id="GO:0022625">
    <property type="term" value="C:cytosolic large ribosomal subunit"/>
    <property type="evidence" value="ECO:0007669"/>
    <property type="project" value="TreeGrafter"/>
</dbReference>
<dbReference type="HAMAP" id="MF_00374">
    <property type="entry name" value="Ribosomal_uL29"/>
    <property type="match status" value="1"/>
</dbReference>
<dbReference type="Gene3D" id="1.10.287.310">
    <property type="match status" value="1"/>
</dbReference>
<reference evidence="6" key="2">
    <citation type="submission" date="2019-04" db="EMBL/GenBank/DDBJ databases">
        <authorList>
            <person name="Pasella M."/>
        </authorList>
    </citation>
    <scope>NUCLEOTIDE SEQUENCE</scope>
    <source>
        <strain evidence="6">15261_8</strain>
    </source>
</reference>
<organism evidence="6">
    <name type="scientific">Haraldiophyllum bonnemaisonii</name>
    <dbReference type="NCBI Taxonomy" id="167977"/>
    <lineage>
        <taxon>Eukaryota</taxon>
        <taxon>Rhodophyta</taxon>
        <taxon>Florideophyceae</taxon>
        <taxon>Rhodymeniophycidae</taxon>
        <taxon>Ceramiales</taxon>
        <taxon>Delesseriaceae</taxon>
        <taxon>Haraldiophyllum</taxon>
    </lineage>
</organism>
<dbReference type="InterPro" id="IPR001854">
    <property type="entry name" value="Ribosomal_uL29"/>
</dbReference>
<evidence type="ECO:0000256" key="1">
    <source>
        <dbReference type="ARBA" id="ARBA00009254"/>
    </source>
</evidence>
<dbReference type="EMBL" id="MK814677">
    <property type="protein sequence ID" value="QCI07073.1"/>
    <property type="molecule type" value="Genomic_DNA"/>
</dbReference>
<dbReference type="GO" id="GO:0003735">
    <property type="term" value="F:structural constituent of ribosome"/>
    <property type="evidence" value="ECO:0007669"/>
    <property type="project" value="InterPro"/>
</dbReference>
<dbReference type="InterPro" id="IPR018254">
    <property type="entry name" value="Ribosomal_uL29_CS"/>
</dbReference>
<dbReference type="PROSITE" id="PS00579">
    <property type="entry name" value="RIBOSOMAL_L29"/>
    <property type="match status" value="1"/>
</dbReference>
<dbReference type="AlphaFoldDB" id="A0A4D6WUG6"/>
<keyword evidence="3" id="KW-0687">Ribonucleoprotein</keyword>
<dbReference type="PANTHER" id="PTHR10916:SF0">
    <property type="entry name" value="LARGE RIBOSOMAL SUBUNIT PROTEIN UL29C"/>
    <property type="match status" value="1"/>
</dbReference>
<evidence type="ECO:0000256" key="2">
    <source>
        <dbReference type="ARBA" id="ARBA00022980"/>
    </source>
</evidence>
<dbReference type="NCBIfam" id="TIGR00012">
    <property type="entry name" value="L29"/>
    <property type="match status" value="1"/>
</dbReference>
<dbReference type="PANTHER" id="PTHR10916">
    <property type="entry name" value="60S RIBOSOMAL PROTEIN L35/50S RIBOSOMAL PROTEIN L29"/>
    <property type="match status" value="1"/>
</dbReference>
<proteinExistence type="inferred from homology"/>
<dbReference type="Pfam" id="PF00831">
    <property type="entry name" value="Ribosomal_L29"/>
    <property type="match status" value="1"/>
</dbReference>
<gene>
    <name evidence="6" type="primary">rpl29</name>
</gene>
<protein>
    <recommendedName>
        <fullName evidence="4">Large ribosomal subunit protein uL29c</fullName>
    </recommendedName>
    <alternativeName>
        <fullName evidence="5">50S ribosomal protein L29, chloroplastic</fullName>
    </alternativeName>
</protein>
<dbReference type="GO" id="GO:0006412">
    <property type="term" value="P:translation"/>
    <property type="evidence" value="ECO:0007669"/>
    <property type="project" value="InterPro"/>
</dbReference>
<accession>A0A4D6WUG6</accession>
<dbReference type="SUPFAM" id="SSF46561">
    <property type="entry name" value="Ribosomal protein L29 (L29p)"/>
    <property type="match status" value="1"/>
</dbReference>
<evidence type="ECO:0000256" key="3">
    <source>
        <dbReference type="ARBA" id="ARBA00023274"/>
    </source>
</evidence>
<keyword evidence="2 6" id="KW-0689">Ribosomal protein</keyword>
<comment type="similarity">
    <text evidence="1">Belongs to the universal ribosomal protein uL29 family.</text>
</comment>
<geneLocation type="plastid" evidence="6"/>
<keyword evidence="6" id="KW-0934">Plastid</keyword>
<reference evidence="6" key="1">
    <citation type="journal article" date="2019" name="Mol. Phylogenet. Evol.">
        <title>Morphological evolution and classification of the red algal order Ceramiales inferred using plastid phylogenomics.</title>
        <authorList>
            <person name="Diaz-Tapia P."/>
            <person name="Pasella M.M."/>
            <person name="Verbruggen H."/>
            <person name="Maggs C.A."/>
        </authorList>
    </citation>
    <scope>NUCLEOTIDE SEQUENCE</scope>
    <source>
        <strain evidence="6">15261_8</strain>
    </source>
</reference>
<evidence type="ECO:0000256" key="5">
    <source>
        <dbReference type="ARBA" id="ARBA00042960"/>
    </source>
</evidence>
<dbReference type="InterPro" id="IPR036049">
    <property type="entry name" value="Ribosomal_uL29_sf"/>
</dbReference>
<evidence type="ECO:0000256" key="4">
    <source>
        <dbReference type="ARBA" id="ARBA00040028"/>
    </source>
</evidence>
<sequence length="66" mass="7869">MSSKLHYSDLNIEEINNQIIKLKKELLELKIKQKTKQDIKPHLLKNIKHRIAQMLTLKTLSKQKHL</sequence>
<evidence type="ECO:0000313" key="6">
    <source>
        <dbReference type="EMBL" id="QCI07073.1"/>
    </source>
</evidence>
<name>A0A4D6WUG6_9FLOR</name>
<dbReference type="InterPro" id="IPR050063">
    <property type="entry name" value="Ribosomal_protein_uL29"/>
</dbReference>